<proteinExistence type="predicted"/>
<feature type="compositionally biased region" description="Polar residues" evidence="1">
    <location>
        <begin position="79"/>
        <end position="90"/>
    </location>
</feature>
<evidence type="ECO:0000256" key="1">
    <source>
        <dbReference type="SAM" id="MobiDB-lite"/>
    </source>
</evidence>
<feature type="region of interest" description="Disordered" evidence="1">
    <location>
        <begin position="148"/>
        <end position="177"/>
    </location>
</feature>
<feature type="region of interest" description="Disordered" evidence="1">
    <location>
        <begin position="72"/>
        <end position="136"/>
    </location>
</feature>
<name>A0A914HNQ8_GLORO</name>
<protein>
    <submittedName>
        <fullName evidence="3">Uncharacterized protein</fullName>
    </submittedName>
</protein>
<feature type="region of interest" description="Disordered" evidence="1">
    <location>
        <begin position="207"/>
        <end position="269"/>
    </location>
</feature>
<evidence type="ECO:0000313" key="2">
    <source>
        <dbReference type="Proteomes" id="UP000887572"/>
    </source>
</evidence>
<dbReference type="Proteomes" id="UP000887572">
    <property type="component" value="Unplaced"/>
</dbReference>
<feature type="compositionally biased region" description="Basic residues" evidence="1">
    <location>
        <begin position="112"/>
        <end position="123"/>
    </location>
</feature>
<dbReference type="AlphaFoldDB" id="A0A914HNQ8"/>
<feature type="compositionally biased region" description="Basic and acidic residues" evidence="1">
    <location>
        <begin position="96"/>
        <end position="111"/>
    </location>
</feature>
<keyword evidence="2" id="KW-1185">Reference proteome</keyword>
<feature type="compositionally biased region" description="Polar residues" evidence="1">
    <location>
        <begin position="253"/>
        <end position="269"/>
    </location>
</feature>
<reference evidence="3" key="1">
    <citation type="submission" date="2022-11" db="UniProtKB">
        <authorList>
            <consortium name="WormBaseParasite"/>
        </authorList>
    </citation>
    <scope>IDENTIFICATION</scope>
</reference>
<accession>A0A914HNQ8</accession>
<dbReference type="WBParaSite" id="Gr19_v10_g3217.t1">
    <property type="protein sequence ID" value="Gr19_v10_g3217.t1"/>
    <property type="gene ID" value="Gr19_v10_g3217"/>
</dbReference>
<sequence>MEEFWIVICVSFFATNLLDKAETVKLELKTFEEIFGEGWWDNGEAEDLKTPAPTNFGQTFHDQIDRQNTQIGQIEPDSTDQNPPLDSMSRTGRKRSQADVERAEATEQKKAEKARRRERKNGKKPNEAAQSHDCARKTAMRSIHYESTRALPPPLDPRLQRQLQPTPSTLRPPVTRAPPYCARQRQYLRHCAHRHCFWRLAASAATACSADPQPPPPPTTTTTTTTTAVERRKQPGQRKQQQRQTTAKKRRLASSTTHGRKTTLNQCRR</sequence>
<organism evidence="2 3">
    <name type="scientific">Globodera rostochiensis</name>
    <name type="common">Golden nematode worm</name>
    <name type="synonym">Heterodera rostochiensis</name>
    <dbReference type="NCBI Taxonomy" id="31243"/>
    <lineage>
        <taxon>Eukaryota</taxon>
        <taxon>Metazoa</taxon>
        <taxon>Ecdysozoa</taxon>
        <taxon>Nematoda</taxon>
        <taxon>Chromadorea</taxon>
        <taxon>Rhabditida</taxon>
        <taxon>Tylenchina</taxon>
        <taxon>Tylenchomorpha</taxon>
        <taxon>Tylenchoidea</taxon>
        <taxon>Heteroderidae</taxon>
        <taxon>Heteroderinae</taxon>
        <taxon>Globodera</taxon>
    </lineage>
</organism>
<evidence type="ECO:0000313" key="3">
    <source>
        <dbReference type="WBParaSite" id="Gr19_v10_g3217.t1"/>
    </source>
</evidence>